<dbReference type="InterPro" id="IPR012340">
    <property type="entry name" value="NA-bd_OB-fold"/>
</dbReference>
<proteinExistence type="inferred from homology"/>
<keyword evidence="8" id="KW-1185">Reference proteome</keyword>
<dbReference type="GO" id="GO:0140359">
    <property type="term" value="F:ABC-type transporter activity"/>
    <property type="evidence" value="ECO:0007669"/>
    <property type="project" value="UniProtKB-ARBA"/>
</dbReference>
<dbReference type="InterPro" id="IPR013611">
    <property type="entry name" value="Transp-assoc_OB_typ2"/>
</dbReference>
<dbReference type="InterPro" id="IPR017871">
    <property type="entry name" value="ABC_transporter-like_CS"/>
</dbReference>
<comment type="similarity">
    <text evidence="2">Belongs to the ABC transporter superfamily.</text>
</comment>
<evidence type="ECO:0000256" key="5">
    <source>
        <dbReference type="ARBA" id="ARBA00022840"/>
    </source>
</evidence>
<reference evidence="7" key="1">
    <citation type="submission" date="2022-11" db="EMBL/GenBank/DDBJ databases">
        <title>Draft genome sequence of Hoeflea poritis E7-10 and Hoeflea prorocentri PM5-8, separated from scleractinian coral Porites lutea and marine dinoflagellate.</title>
        <authorList>
            <person name="Zhang G."/>
            <person name="Wei Q."/>
            <person name="Cai L."/>
        </authorList>
    </citation>
    <scope>NUCLEOTIDE SEQUENCE</scope>
    <source>
        <strain evidence="7">PM5-8</strain>
    </source>
</reference>
<gene>
    <name evidence="7" type="ORF">OQ273_03235</name>
</gene>
<dbReference type="SUPFAM" id="SSF50331">
    <property type="entry name" value="MOP-like"/>
    <property type="match status" value="1"/>
</dbReference>
<dbReference type="GO" id="GO:0016887">
    <property type="term" value="F:ATP hydrolysis activity"/>
    <property type="evidence" value="ECO:0007669"/>
    <property type="project" value="InterPro"/>
</dbReference>
<dbReference type="Proteomes" id="UP001151234">
    <property type="component" value="Unassembled WGS sequence"/>
</dbReference>
<accession>A0A9X3UFR4</accession>
<dbReference type="PANTHER" id="PTHR43875">
    <property type="entry name" value="MALTODEXTRIN IMPORT ATP-BINDING PROTEIN MSMX"/>
    <property type="match status" value="1"/>
</dbReference>
<dbReference type="AlphaFoldDB" id="A0A9X3UFR4"/>
<evidence type="ECO:0000259" key="6">
    <source>
        <dbReference type="PROSITE" id="PS50893"/>
    </source>
</evidence>
<dbReference type="Pfam" id="PF00005">
    <property type="entry name" value="ABC_tran"/>
    <property type="match status" value="1"/>
</dbReference>
<dbReference type="SMART" id="SM00382">
    <property type="entry name" value="AAA"/>
    <property type="match status" value="1"/>
</dbReference>
<dbReference type="GO" id="GO:0005524">
    <property type="term" value="F:ATP binding"/>
    <property type="evidence" value="ECO:0007669"/>
    <property type="project" value="UniProtKB-KW"/>
</dbReference>
<dbReference type="Pfam" id="PF08402">
    <property type="entry name" value="TOBE_2"/>
    <property type="match status" value="1"/>
</dbReference>
<evidence type="ECO:0000256" key="2">
    <source>
        <dbReference type="ARBA" id="ARBA00005417"/>
    </source>
</evidence>
<evidence type="ECO:0000256" key="1">
    <source>
        <dbReference type="ARBA" id="ARBA00004417"/>
    </source>
</evidence>
<feature type="domain" description="ABC transporter" evidence="6">
    <location>
        <begin position="4"/>
        <end position="235"/>
    </location>
</feature>
<protein>
    <submittedName>
        <fullName evidence="7">ABC transporter ATP-binding protein</fullName>
    </submittedName>
</protein>
<dbReference type="SUPFAM" id="SSF52540">
    <property type="entry name" value="P-loop containing nucleoside triphosphate hydrolases"/>
    <property type="match status" value="1"/>
</dbReference>
<dbReference type="InterPro" id="IPR008995">
    <property type="entry name" value="Mo/tungstate-bd_C_term_dom"/>
</dbReference>
<evidence type="ECO:0000256" key="4">
    <source>
        <dbReference type="ARBA" id="ARBA00022741"/>
    </source>
</evidence>
<dbReference type="Gene3D" id="2.40.50.140">
    <property type="entry name" value="Nucleic acid-binding proteins"/>
    <property type="match status" value="1"/>
</dbReference>
<dbReference type="Gene3D" id="2.40.50.100">
    <property type="match status" value="1"/>
</dbReference>
<name>A0A9X3UFR4_9HYPH</name>
<dbReference type="PROSITE" id="PS50893">
    <property type="entry name" value="ABC_TRANSPORTER_2"/>
    <property type="match status" value="1"/>
</dbReference>
<dbReference type="RefSeq" id="WP_267989038.1">
    <property type="nucleotide sequence ID" value="NZ_JAPJZI010000001.1"/>
</dbReference>
<dbReference type="GO" id="GO:0055052">
    <property type="term" value="C:ATP-binding cassette (ABC) transporter complex, substrate-binding subunit-containing"/>
    <property type="evidence" value="ECO:0007669"/>
    <property type="project" value="TreeGrafter"/>
</dbReference>
<dbReference type="PANTHER" id="PTHR43875:SF1">
    <property type="entry name" value="OSMOPROTECTIVE COMPOUNDS UPTAKE ATP-BINDING PROTEIN GGTA"/>
    <property type="match status" value="1"/>
</dbReference>
<keyword evidence="4" id="KW-0547">Nucleotide-binding</keyword>
<sequence length="363" mass="39773">MSSLSLTDVWKIYDGDVVAVREASFEARDGEFLALLGPSGCGKSSTMRMIAGLETISKGEIRFGDKVVNNLKPAERNVALAFESYALYSPMTVRENLEFPLRSRGFAGSEINSRVEKVVQTFQISDLLDRKPSGLSGGQAQRVSIARALIRDPNVMLLDEPLSHLDYRLRTELRVKIRRIHDELGATTVYVTHDQEEAVALSDRIIVMNHAIIQQIGDVEALWTTPVNRFVAGFLGDPAMNFIDAQYTDGKMETAAGKISAVAPADAVTRTEFVFGFRPEDTEVQSAGEHEDGLHGEVMVNEFHGERCVLTIKTTSGQLKAIDGRASPWRPGDLVRLVPETGKSHLFCSKTGAALQHGKEAAA</sequence>
<comment type="caution">
    <text evidence="7">The sequence shown here is derived from an EMBL/GenBank/DDBJ whole genome shotgun (WGS) entry which is preliminary data.</text>
</comment>
<comment type="subcellular location">
    <subcellularLocation>
        <location evidence="1">Cell inner membrane</location>
        <topology evidence="1">Peripheral membrane protein</topology>
    </subcellularLocation>
</comment>
<evidence type="ECO:0000256" key="3">
    <source>
        <dbReference type="ARBA" id="ARBA00022448"/>
    </source>
</evidence>
<evidence type="ECO:0000313" key="8">
    <source>
        <dbReference type="Proteomes" id="UP001151234"/>
    </source>
</evidence>
<dbReference type="InterPro" id="IPR003439">
    <property type="entry name" value="ABC_transporter-like_ATP-bd"/>
</dbReference>
<dbReference type="InterPro" id="IPR047641">
    <property type="entry name" value="ABC_transpr_MalK/UgpC-like"/>
</dbReference>
<dbReference type="EMBL" id="JAPJZI010000001">
    <property type="protein sequence ID" value="MDA5397579.1"/>
    <property type="molecule type" value="Genomic_DNA"/>
</dbReference>
<dbReference type="InterPro" id="IPR003593">
    <property type="entry name" value="AAA+_ATPase"/>
</dbReference>
<dbReference type="InterPro" id="IPR027417">
    <property type="entry name" value="P-loop_NTPase"/>
</dbReference>
<dbReference type="PROSITE" id="PS00211">
    <property type="entry name" value="ABC_TRANSPORTER_1"/>
    <property type="match status" value="1"/>
</dbReference>
<organism evidence="7 8">
    <name type="scientific">Hoeflea prorocentri</name>
    <dbReference type="NCBI Taxonomy" id="1922333"/>
    <lineage>
        <taxon>Bacteria</taxon>
        <taxon>Pseudomonadati</taxon>
        <taxon>Pseudomonadota</taxon>
        <taxon>Alphaproteobacteria</taxon>
        <taxon>Hyphomicrobiales</taxon>
        <taxon>Rhizobiaceae</taxon>
        <taxon>Hoeflea</taxon>
    </lineage>
</organism>
<dbReference type="Gene3D" id="3.40.50.300">
    <property type="entry name" value="P-loop containing nucleotide triphosphate hydrolases"/>
    <property type="match status" value="1"/>
</dbReference>
<dbReference type="FunFam" id="3.40.50.300:FF:000042">
    <property type="entry name" value="Maltose/maltodextrin ABC transporter, ATP-binding protein"/>
    <property type="match status" value="1"/>
</dbReference>
<keyword evidence="5 7" id="KW-0067">ATP-binding</keyword>
<keyword evidence="3" id="KW-0813">Transport</keyword>
<evidence type="ECO:0000313" key="7">
    <source>
        <dbReference type="EMBL" id="MDA5397579.1"/>
    </source>
</evidence>